<comment type="similarity">
    <text evidence="1">Belongs to the sigma-70 factor family. ECF subfamily.</text>
</comment>
<keyword evidence="3" id="KW-0731">Sigma factor</keyword>
<dbReference type="InterPro" id="IPR036388">
    <property type="entry name" value="WH-like_DNA-bd_sf"/>
</dbReference>
<name>A0A3S0WEJ0_9GAMM</name>
<dbReference type="InterPro" id="IPR039425">
    <property type="entry name" value="RNA_pol_sigma-70-like"/>
</dbReference>
<evidence type="ECO:0000313" key="9">
    <source>
        <dbReference type="Proteomes" id="UP000287336"/>
    </source>
</evidence>
<dbReference type="InterPro" id="IPR013249">
    <property type="entry name" value="RNA_pol_sigma70_r4_t2"/>
</dbReference>
<dbReference type="Gene3D" id="1.10.10.10">
    <property type="entry name" value="Winged helix-like DNA-binding domain superfamily/Winged helix DNA-binding domain"/>
    <property type="match status" value="1"/>
</dbReference>
<dbReference type="AlphaFoldDB" id="A0A3S0WEJ0"/>
<keyword evidence="9" id="KW-1185">Reference proteome</keyword>
<feature type="domain" description="RNA polymerase sigma-70 region 2" evidence="6">
    <location>
        <begin position="19"/>
        <end position="85"/>
    </location>
</feature>
<dbReference type="InterPro" id="IPR007627">
    <property type="entry name" value="RNA_pol_sigma70_r2"/>
</dbReference>
<keyword evidence="4" id="KW-0238">DNA-binding</keyword>
<feature type="domain" description="RNA polymerase sigma factor 70 region 4 type 2" evidence="7">
    <location>
        <begin position="134"/>
        <end position="185"/>
    </location>
</feature>
<dbReference type="Gene3D" id="1.10.1740.10">
    <property type="match status" value="1"/>
</dbReference>
<dbReference type="PANTHER" id="PTHR43133:SF8">
    <property type="entry name" value="RNA POLYMERASE SIGMA FACTOR HI_1459-RELATED"/>
    <property type="match status" value="1"/>
</dbReference>
<dbReference type="InterPro" id="IPR013325">
    <property type="entry name" value="RNA_pol_sigma_r2"/>
</dbReference>
<dbReference type="EMBL" id="RZHG01000030">
    <property type="protein sequence ID" value="RUR26715.1"/>
    <property type="molecule type" value="Genomic_DNA"/>
</dbReference>
<dbReference type="InterPro" id="IPR014284">
    <property type="entry name" value="RNA_pol_sigma-70_dom"/>
</dbReference>
<proteinExistence type="inferred from homology"/>
<protein>
    <submittedName>
        <fullName evidence="8">Sigma-70 family RNA polymerase sigma factor</fullName>
    </submittedName>
</protein>
<dbReference type="InterPro" id="IPR014289">
    <property type="entry name" value="RNA_pol_sigma-24-rel"/>
</dbReference>
<dbReference type="Pfam" id="PF08281">
    <property type="entry name" value="Sigma70_r4_2"/>
    <property type="match status" value="1"/>
</dbReference>
<dbReference type="SUPFAM" id="SSF88946">
    <property type="entry name" value="Sigma2 domain of RNA polymerase sigma factors"/>
    <property type="match status" value="1"/>
</dbReference>
<evidence type="ECO:0000256" key="4">
    <source>
        <dbReference type="ARBA" id="ARBA00023125"/>
    </source>
</evidence>
<dbReference type="Proteomes" id="UP000287336">
    <property type="component" value="Unassembled WGS sequence"/>
</dbReference>
<comment type="caution">
    <text evidence="8">The sequence shown here is derived from an EMBL/GenBank/DDBJ whole genome shotgun (WGS) entry which is preliminary data.</text>
</comment>
<gene>
    <name evidence="8" type="ORF">ELY33_16525</name>
</gene>
<keyword evidence="2" id="KW-0805">Transcription regulation</keyword>
<accession>A0A3S0WEJ0</accession>
<evidence type="ECO:0000256" key="3">
    <source>
        <dbReference type="ARBA" id="ARBA00023082"/>
    </source>
</evidence>
<reference evidence="8 9" key="1">
    <citation type="submission" date="2018-12" db="EMBL/GenBank/DDBJ databases">
        <title>three novel Halomonas strain isolated from plants.</title>
        <authorList>
            <person name="Sun C."/>
        </authorList>
    </citation>
    <scope>NUCLEOTIDE SEQUENCE [LARGE SCALE GENOMIC DNA]</scope>
    <source>
        <strain evidence="8 9">DSM 19434</strain>
    </source>
</reference>
<dbReference type="PANTHER" id="PTHR43133">
    <property type="entry name" value="RNA POLYMERASE ECF-TYPE SIGMA FACTO"/>
    <property type="match status" value="1"/>
</dbReference>
<dbReference type="GO" id="GO:0016987">
    <property type="term" value="F:sigma factor activity"/>
    <property type="evidence" value="ECO:0007669"/>
    <property type="project" value="UniProtKB-KW"/>
</dbReference>
<dbReference type="NCBIfam" id="TIGR02943">
    <property type="entry name" value="Sig70_famx1"/>
    <property type="match status" value="1"/>
</dbReference>
<sequence>MLLVRNNVTITAPSIDQHIAALRPKLIAFARLQLRDSAAAEDTVQDTLIIALEKHDSFAGRSAFETWVFGILKNKILERIRYERRYLSWQDSDQNDEDSFENLFQENGRWQPASKPQSWGEPDEILENASFWKLLDTCLLVLPDNIARVFTMRELMGLTTQEICEALSLSDSNCWVMLHRARLKLRSCIEKGWLT</sequence>
<dbReference type="CDD" id="cd06171">
    <property type="entry name" value="Sigma70_r4"/>
    <property type="match status" value="1"/>
</dbReference>
<evidence type="ECO:0000256" key="2">
    <source>
        <dbReference type="ARBA" id="ARBA00023015"/>
    </source>
</evidence>
<dbReference type="InterPro" id="IPR013324">
    <property type="entry name" value="RNA_pol_sigma_r3/r4-like"/>
</dbReference>
<dbReference type="OrthoDB" id="9782108at2"/>
<evidence type="ECO:0000313" key="8">
    <source>
        <dbReference type="EMBL" id="RUR26715.1"/>
    </source>
</evidence>
<dbReference type="Pfam" id="PF04542">
    <property type="entry name" value="Sigma70_r2"/>
    <property type="match status" value="1"/>
</dbReference>
<dbReference type="NCBIfam" id="TIGR02937">
    <property type="entry name" value="sigma70-ECF"/>
    <property type="match status" value="1"/>
</dbReference>
<evidence type="ECO:0000259" key="6">
    <source>
        <dbReference type="Pfam" id="PF04542"/>
    </source>
</evidence>
<dbReference type="SUPFAM" id="SSF88659">
    <property type="entry name" value="Sigma3 and sigma4 domains of RNA polymerase sigma factors"/>
    <property type="match status" value="1"/>
</dbReference>
<evidence type="ECO:0000256" key="5">
    <source>
        <dbReference type="ARBA" id="ARBA00023163"/>
    </source>
</evidence>
<evidence type="ECO:0000259" key="7">
    <source>
        <dbReference type="Pfam" id="PF08281"/>
    </source>
</evidence>
<organism evidence="8 9">
    <name type="scientific">Vreelandella andesensis</name>
    <dbReference type="NCBI Taxonomy" id="447567"/>
    <lineage>
        <taxon>Bacteria</taxon>
        <taxon>Pseudomonadati</taxon>
        <taxon>Pseudomonadota</taxon>
        <taxon>Gammaproteobacteria</taxon>
        <taxon>Oceanospirillales</taxon>
        <taxon>Halomonadaceae</taxon>
        <taxon>Vreelandella</taxon>
    </lineage>
</organism>
<evidence type="ECO:0000256" key="1">
    <source>
        <dbReference type="ARBA" id="ARBA00010641"/>
    </source>
</evidence>
<keyword evidence="5" id="KW-0804">Transcription</keyword>
<dbReference type="GO" id="GO:0006352">
    <property type="term" value="P:DNA-templated transcription initiation"/>
    <property type="evidence" value="ECO:0007669"/>
    <property type="project" value="InterPro"/>
</dbReference>
<dbReference type="GO" id="GO:0003677">
    <property type="term" value="F:DNA binding"/>
    <property type="evidence" value="ECO:0007669"/>
    <property type="project" value="UniProtKB-KW"/>
</dbReference>